<dbReference type="OrthoDB" id="9772295at2"/>
<proteinExistence type="predicted"/>
<reference evidence="2 3" key="1">
    <citation type="submission" date="2020-07" db="EMBL/GenBank/DDBJ databases">
        <title>Taxonomic revisions and descriptions of new bacterial species based on genomic comparisons in the high-G+C-content subgroup of the family Alcaligenaceae.</title>
        <authorList>
            <person name="Szabo A."/>
            <person name="Felfoldi T."/>
        </authorList>
    </citation>
    <scope>NUCLEOTIDE SEQUENCE [LARGE SCALE GENOMIC DNA]</scope>
    <source>
        <strain evidence="2 3">DSM 25264</strain>
    </source>
</reference>
<feature type="signal peptide" evidence="1">
    <location>
        <begin position="1"/>
        <end position="23"/>
    </location>
</feature>
<dbReference type="AlphaFoldDB" id="A0A853F901"/>
<comment type="caution">
    <text evidence="2">The sequence shown here is derived from an EMBL/GenBank/DDBJ whole genome shotgun (WGS) entry which is preliminary data.</text>
</comment>
<keyword evidence="1" id="KW-0732">Signal</keyword>
<sequence>MAVTHVLMRRLLACALLAIGSMAAMGTGAAQQDARHQTPAAAAAQAAHQEAALGLKQISLLNRLTWGATPALAKHLQEVGDKAFIDEQLEPGPAKLPSAVQRAIDTLPVSKDPQALVLRIRRRQIDMSKTQGTRMEEKEREEFQAWILDFQRQAQQRTLFRAVYSSNQLQEKMTWFWMNHFSVFIGKGPIMRPLIVDYEERVVHPRALGKFQDLLAATMRHPAMLVYLDNRFNYAKKINENYGRELMELHTLGVDAGYTQKDVIALSHILTGLGVNLTGKQPKLPKKHKDDYVHEGLFEFNPARHDYGDKQFLGHTIHGKGLAEIDEVAKLLAHQPATAKHISKKLAVYFVSDDPPEALIDHMSKVFLDSDGDIAATLRAMFESQAFQQALSKEDFKDPMRYVMASVRMMHGEGDPIVNAQPIVGWLGQLGEVPYGRVTPDGYPLERSDWQGSGQMQTRFVIARGIGSPAAGLYEKPEKGKKPATRKPPEEARKAYAGILRNGVSKATRQALQQANSLAEWNTLLLSSPDFMNH</sequence>
<dbReference type="InterPro" id="IPR014917">
    <property type="entry name" value="DUF1800"/>
</dbReference>
<evidence type="ECO:0000313" key="2">
    <source>
        <dbReference type="EMBL" id="NYT36457.1"/>
    </source>
</evidence>
<feature type="chain" id="PRO_5032813846" evidence="1">
    <location>
        <begin position="24"/>
        <end position="534"/>
    </location>
</feature>
<dbReference type="Pfam" id="PF08811">
    <property type="entry name" value="DUF1800"/>
    <property type="match status" value="1"/>
</dbReference>
<dbReference type="Proteomes" id="UP000580517">
    <property type="component" value="Unassembled WGS sequence"/>
</dbReference>
<dbReference type="EMBL" id="JACCEW010000002">
    <property type="protein sequence ID" value="NYT36457.1"/>
    <property type="molecule type" value="Genomic_DNA"/>
</dbReference>
<name>A0A853F901_9BURK</name>
<evidence type="ECO:0000313" key="3">
    <source>
        <dbReference type="Proteomes" id="UP000580517"/>
    </source>
</evidence>
<keyword evidence="3" id="KW-1185">Reference proteome</keyword>
<gene>
    <name evidence="2" type="ORF">H0A68_06195</name>
</gene>
<evidence type="ECO:0000256" key="1">
    <source>
        <dbReference type="SAM" id="SignalP"/>
    </source>
</evidence>
<organism evidence="2 3">
    <name type="scientific">Allopusillimonas soli</name>
    <dbReference type="NCBI Taxonomy" id="659016"/>
    <lineage>
        <taxon>Bacteria</taxon>
        <taxon>Pseudomonadati</taxon>
        <taxon>Pseudomonadota</taxon>
        <taxon>Betaproteobacteria</taxon>
        <taxon>Burkholderiales</taxon>
        <taxon>Alcaligenaceae</taxon>
        <taxon>Allopusillimonas</taxon>
    </lineage>
</organism>
<protein>
    <submittedName>
        <fullName evidence="2">DUF1800 domain-containing protein</fullName>
    </submittedName>
</protein>
<accession>A0A853F901</accession>